<comment type="subunit">
    <text evidence="16">Homodimer. Component of the PAQosome complex which is responsible for the biogenesis of several protein complexes and which consists of R2TP complex members RUVBL1, RUVBL2, RPAP3 and PIH1D1, URI complex members PFDN2, PFDN6, PDRG1, UXT and URI1 as well as ASDURF, POLR2E and DNAAF10/WDR92. Interacts with POLR2E/RPB5, RUVBL2 and RUVBL1. Interacts with PFDN2, PFDN4 and STAP1; the interactions are phosphorylation-dependent and occur in a growth-dependent manner in the mitochondrion. Interacts with UXT. Interacts with PPP1CC; the interaction is phosphorylation-dependent and occurs in a growth factor-dependent manner. Interacts (via the middle C-terminal region) with GTF2F1 and GTF2F2. Interacts with DMAP1. Interacts with TSC1 and TSC2. Interacts with PRPF8 and EFTUD2 in a ZNHIT2-dependent manner.</text>
</comment>
<keyword evidence="11" id="KW-0539">Nucleus</keyword>
<dbReference type="GO" id="GO:0005739">
    <property type="term" value="C:mitochondrion"/>
    <property type="evidence" value="ECO:0007669"/>
    <property type="project" value="UniProtKB-SubCell"/>
</dbReference>
<feature type="compositionally biased region" description="Basic and acidic residues" evidence="19">
    <location>
        <begin position="398"/>
        <end position="419"/>
    </location>
</feature>
<evidence type="ECO:0000256" key="13">
    <source>
        <dbReference type="ARBA" id="ARBA00023273"/>
    </source>
</evidence>
<keyword evidence="10" id="KW-0804">Transcription</keyword>
<dbReference type="InterPro" id="IPR009053">
    <property type="entry name" value="Prefoldin"/>
</dbReference>
<keyword evidence="5" id="KW-0963">Cytoplasm</keyword>
<keyword evidence="8" id="KW-0805">Transcription regulation</keyword>
<feature type="region of interest" description="Disordered" evidence="19">
    <location>
        <begin position="377"/>
        <end position="435"/>
    </location>
</feature>
<organism evidence="20 21">
    <name type="scientific">Hemibagrus wyckioides</name>
    <dbReference type="NCBI Taxonomy" id="337641"/>
    <lineage>
        <taxon>Eukaryota</taxon>
        <taxon>Metazoa</taxon>
        <taxon>Chordata</taxon>
        <taxon>Craniata</taxon>
        <taxon>Vertebrata</taxon>
        <taxon>Euteleostomi</taxon>
        <taxon>Actinopterygii</taxon>
        <taxon>Neopterygii</taxon>
        <taxon>Teleostei</taxon>
        <taxon>Ostariophysi</taxon>
        <taxon>Siluriformes</taxon>
        <taxon>Bagridae</taxon>
        <taxon>Hemibagrus</taxon>
    </lineage>
</organism>
<dbReference type="EMBL" id="JAHKSW010000004">
    <property type="protein sequence ID" value="KAG7333345.1"/>
    <property type="molecule type" value="Genomic_DNA"/>
</dbReference>
<dbReference type="GO" id="GO:0030425">
    <property type="term" value="C:dendrite"/>
    <property type="evidence" value="ECO:0007669"/>
    <property type="project" value="UniProtKB-SubCell"/>
</dbReference>
<dbReference type="SUPFAM" id="SSF46579">
    <property type="entry name" value="Prefoldin"/>
    <property type="match status" value="1"/>
</dbReference>
<comment type="function">
    <text evidence="15">Plays a central role in maintaining S6K1 signaling and BAD phosphorylation under normal growth conditions thereby protecting cells from potential deleterious effects of sustained S6K1 signaling. The URI1-PPP1CC complex acts as a central component of a negative feedback mechanism that counteracts excessive S6K1 survival signaling to BAD in response to growth factors. Mediates inhibition of PPP1CC phosphatase activity in mitochondria. Coordinates the regulation of nutrient-sensitive gene expression availability in a mTOR-dependent manner. Seems to be a scaffolding protein able to assemble a prefoldin-like complex that contains PFDs and proteins with roles in transcription and ubiquitination.</text>
</comment>
<feature type="compositionally biased region" description="Basic and acidic residues" evidence="19">
    <location>
        <begin position="322"/>
        <end position="331"/>
    </location>
</feature>
<feature type="compositionally biased region" description="Acidic residues" evidence="19">
    <location>
        <begin position="179"/>
        <end position="190"/>
    </location>
</feature>
<evidence type="ECO:0000256" key="19">
    <source>
        <dbReference type="SAM" id="MobiDB-lite"/>
    </source>
</evidence>
<dbReference type="Proteomes" id="UP000824219">
    <property type="component" value="Linkage Group LG04"/>
</dbReference>
<dbReference type="InterPro" id="IPR052255">
    <property type="entry name" value="RNA_pol_II_subunit5-mediator"/>
</dbReference>
<dbReference type="GO" id="GO:0000122">
    <property type="term" value="P:negative regulation of transcription by RNA polymerase II"/>
    <property type="evidence" value="ECO:0007669"/>
    <property type="project" value="TreeGrafter"/>
</dbReference>
<evidence type="ECO:0000313" key="20">
    <source>
        <dbReference type="EMBL" id="KAG7333345.1"/>
    </source>
</evidence>
<dbReference type="GO" id="GO:0003682">
    <property type="term" value="F:chromatin binding"/>
    <property type="evidence" value="ECO:0007669"/>
    <property type="project" value="TreeGrafter"/>
</dbReference>
<keyword evidence="6" id="KW-0678">Repressor</keyword>
<protein>
    <recommendedName>
        <fullName evidence="18">Protein phosphatase 1 regulatory subunit 19</fullName>
    </recommendedName>
    <alternativeName>
        <fullName evidence="17">RNA polymerase II subunit 5-mediating protein</fullName>
    </alternativeName>
</protein>
<feature type="compositionally biased region" description="Acidic residues" evidence="19">
    <location>
        <begin position="280"/>
        <end position="292"/>
    </location>
</feature>
<evidence type="ECO:0000256" key="15">
    <source>
        <dbReference type="ARBA" id="ARBA00053952"/>
    </source>
</evidence>
<accession>A0A9D3P5G9</accession>
<proteinExistence type="inferred from homology"/>
<keyword evidence="21" id="KW-1185">Reference proteome</keyword>
<comment type="subcellular location">
    <subcellularLocation>
        <location evidence="3">Cell projection</location>
        <location evidence="3">Dendrite</location>
    </subcellularLocation>
    <subcellularLocation>
        <location evidence="4">Cytoplasm</location>
    </subcellularLocation>
    <subcellularLocation>
        <location evidence="2">Mitochondrion</location>
    </subcellularLocation>
    <subcellularLocation>
        <location evidence="1">Nucleus</location>
    </subcellularLocation>
</comment>
<feature type="compositionally biased region" description="Basic residues" evidence="19">
    <location>
        <begin position="158"/>
        <end position="169"/>
    </location>
</feature>
<evidence type="ECO:0000256" key="11">
    <source>
        <dbReference type="ARBA" id="ARBA00023242"/>
    </source>
</evidence>
<dbReference type="GO" id="GO:0003714">
    <property type="term" value="F:transcription corepressor activity"/>
    <property type="evidence" value="ECO:0007669"/>
    <property type="project" value="TreeGrafter"/>
</dbReference>
<dbReference type="PANTHER" id="PTHR15111:SF0">
    <property type="entry name" value="UNCONVENTIONAL PREFOLDIN RPB5 INTERACTOR 1"/>
    <property type="match status" value="1"/>
</dbReference>
<dbReference type="InterPro" id="IPR004127">
    <property type="entry name" value="Prefoldin_subunit_alpha"/>
</dbReference>
<dbReference type="PANTHER" id="PTHR15111">
    <property type="entry name" value="RNA POLYMERASE II SUBUNIT 5-MEDIATING PROTEIN NNX3"/>
    <property type="match status" value="1"/>
</dbReference>
<dbReference type="GO" id="GO:0005634">
    <property type="term" value="C:nucleus"/>
    <property type="evidence" value="ECO:0007669"/>
    <property type="project" value="UniProtKB-SubCell"/>
</dbReference>
<dbReference type="GO" id="GO:0004864">
    <property type="term" value="F:protein phosphatase inhibitor activity"/>
    <property type="evidence" value="ECO:0007669"/>
    <property type="project" value="UniProtKB-KW"/>
</dbReference>
<evidence type="ECO:0000256" key="10">
    <source>
        <dbReference type="ARBA" id="ARBA00023163"/>
    </source>
</evidence>
<evidence type="ECO:0000256" key="9">
    <source>
        <dbReference type="ARBA" id="ARBA00023128"/>
    </source>
</evidence>
<keyword evidence="12" id="KW-0650">Protein phosphatase inhibitor</keyword>
<comment type="caution">
    <text evidence="20">The sequence shown here is derived from an EMBL/GenBank/DDBJ whole genome shotgun (WGS) entry which is preliminary data.</text>
</comment>
<evidence type="ECO:0000256" key="12">
    <source>
        <dbReference type="ARBA" id="ARBA00023272"/>
    </source>
</evidence>
<keyword evidence="7" id="KW-0597">Phosphoprotein</keyword>
<evidence type="ECO:0000256" key="2">
    <source>
        <dbReference type="ARBA" id="ARBA00004173"/>
    </source>
</evidence>
<dbReference type="OrthoDB" id="21413at2759"/>
<evidence type="ECO:0000256" key="4">
    <source>
        <dbReference type="ARBA" id="ARBA00004496"/>
    </source>
</evidence>
<evidence type="ECO:0000313" key="21">
    <source>
        <dbReference type="Proteomes" id="UP000824219"/>
    </source>
</evidence>
<evidence type="ECO:0000256" key="14">
    <source>
        <dbReference type="ARBA" id="ARBA00038295"/>
    </source>
</evidence>
<dbReference type="AlphaFoldDB" id="A0A9D3P5G9"/>
<evidence type="ECO:0000256" key="1">
    <source>
        <dbReference type="ARBA" id="ARBA00004123"/>
    </source>
</evidence>
<sequence length="501" mass="56918">MASKMKMSSALPKGVDRLKEEHRKVVKDCQSQITHWKKVESDYKSLQERLSTLPDKLSYDIMVPFGSLAFMPGKLVHTNELTVLLGDNWFAKCSTKQAQTLVEHRKKHVRNKLDDLHNVVKSFQDRAGFTEDLEKMTCHGEDFVDIREEVGKQEAVNKGKHRVAHKPNSKPKEEYVVQLEEEEEEEEEEGKDGGNSRGVLTEEELWARLDELERLEEEQDERDRLDSTDTNGEDTTSSSSEEEKEADAGTEVQVNGHEPHRDCAPATHTSQVNGIKPQLDEEEREEEEDEENGNTLPTIYFSHTVEPKKVRINTGKNTTLKFSERKEQKEQAKRKKKNGKCNGHAVHEHHKIITPADIYRVFVDVVNGEPVPRKSILKSRSRENSVCSDTSESSTADFEERRAFVNRSHSHDDATHSDTSDGITEEDSPTGISLYPNGRFEAFSGTVIEKDPLPSMIPHLTITPPALPTILERKQEEVASEVPLDPPKRVSKFKAARLQQK</sequence>
<dbReference type="Pfam" id="PF02996">
    <property type="entry name" value="Prefoldin"/>
    <property type="match status" value="1"/>
</dbReference>
<gene>
    <name evidence="20" type="ORF">KOW79_003480</name>
</gene>
<evidence type="ECO:0000256" key="5">
    <source>
        <dbReference type="ARBA" id="ARBA00022490"/>
    </source>
</evidence>
<feature type="compositionally biased region" description="Low complexity" evidence="19">
    <location>
        <begin position="228"/>
        <end position="239"/>
    </location>
</feature>
<evidence type="ECO:0000256" key="6">
    <source>
        <dbReference type="ARBA" id="ARBA00022491"/>
    </source>
</evidence>
<dbReference type="Gene3D" id="1.10.287.370">
    <property type="match status" value="1"/>
</dbReference>
<feature type="compositionally biased region" description="Polar residues" evidence="19">
    <location>
        <begin position="384"/>
        <end position="396"/>
    </location>
</feature>
<comment type="similarity">
    <text evidence="14">Belongs to the RNA polymerase II subunit 5-mediating protein family.</text>
</comment>
<reference evidence="20 21" key="1">
    <citation type="submission" date="2021-06" db="EMBL/GenBank/DDBJ databases">
        <title>Chromosome-level genome assembly of the red-tail catfish (Hemibagrus wyckioides).</title>
        <authorList>
            <person name="Shao F."/>
        </authorList>
    </citation>
    <scope>NUCLEOTIDE SEQUENCE [LARGE SCALE GENOMIC DNA]</scope>
    <source>
        <strain evidence="20">EC202008001</strain>
        <tissue evidence="20">Blood</tissue>
    </source>
</reference>
<evidence type="ECO:0000256" key="16">
    <source>
        <dbReference type="ARBA" id="ARBA00064379"/>
    </source>
</evidence>
<feature type="region of interest" description="Disordered" evidence="19">
    <location>
        <begin position="155"/>
        <end position="348"/>
    </location>
</feature>
<dbReference type="CDD" id="cd23159">
    <property type="entry name" value="Prefoldin_URI1"/>
    <property type="match status" value="1"/>
</dbReference>
<evidence type="ECO:0000256" key="3">
    <source>
        <dbReference type="ARBA" id="ARBA00004279"/>
    </source>
</evidence>
<name>A0A9D3P5G9_9TELE</name>
<evidence type="ECO:0000256" key="7">
    <source>
        <dbReference type="ARBA" id="ARBA00022553"/>
    </source>
</evidence>
<dbReference type="FunFam" id="1.10.287.370:FF:000008">
    <property type="entry name" value="unconventional prefoldin RPB5 interactor 1"/>
    <property type="match status" value="1"/>
</dbReference>
<evidence type="ECO:0000256" key="17">
    <source>
        <dbReference type="ARBA" id="ARBA00078910"/>
    </source>
</evidence>
<evidence type="ECO:0000256" key="18">
    <source>
        <dbReference type="ARBA" id="ARBA00082683"/>
    </source>
</evidence>
<evidence type="ECO:0000256" key="8">
    <source>
        <dbReference type="ARBA" id="ARBA00023015"/>
    </source>
</evidence>
<keyword evidence="13" id="KW-0966">Cell projection</keyword>
<keyword evidence="9" id="KW-0496">Mitochondrion</keyword>